<protein>
    <submittedName>
        <fullName evidence="1">Uncharacterized protein</fullName>
    </submittedName>
</protein>
<dbReference type="AlphaFoldDB" id="X1JH07"/>
<evidence type="ECO:0000313" key="1">
    <source>
        <dbReference type="EMBL" id="GAH77609.1"/>
    </source>
</evidence>
<reference evidence="1" key="1">
    <citation type="journal article" date="2014" name="Front. Microbiol.">
        <title>High frequency of phylogenetically diverse reductive dehalogenase-homologous genes in deep subseafloor sedimentary metagenomes.</title>
        <authorList>
            <person name="Kawai M."/>
            <person name="Futagami T."/>
            <person name="Toyoda A."/>
            <person name="Takaki Y."/>
            <person name="Nishi S."/>
            <person name="Hori S."/>
            <person name="Arai W."/>
            <person name="Tsubouchi T."/>
            <person name="Morono Y."/>
            <person name="Uchiyama I."/>
            <person name="Ito T."/>
            <person name="Fujiyama A."/>
            <person name="Inagaki F."/>
            <person name="Takami H."/>
        </authorList>
    </citation>
    <scope>NUCLEOTIDE SEQUENCE</scope>
    <source>
        <strain evidence="1">Expedition CK06-06</strain>
    </source>
</reference>
<organism evidence="1">
    <name type="scientific">marine sediment metagenome</name>
    <dbReference type="NCBI Taxonomy" id="412755"/>
    <lineage>
        <taxon>unclassified sequences</taxon>
        <taxon>metagenomes</taxon>
        <taxon>ecological metagenomes</taxon>
    </lineage>
</organism>
<name>X1JH07_9ZZZZ</name>
<feature type="non-terminal residue" evidence="1">
    <location>
        <position position="1"/>
    </location>
</feature>
<proteinExistence type="predicted"/>
<comment type="caution">
    <text evidence="1">The sequence shown here is derived from an EMBL/GenBank/DDBJ whole genome shotgun (WGS) entry which is preliminary data.</text>
</comment>
<accession>X1JH07</accession>
<gene>
    <name evidence="1" type="ORF">S03H2_66019</name>
</gene>
<sequence length="41" mass="4964">IRLMRGRKKWEDGEEGWEEGVHGRFSFGSRSKRLRRLRNCS</sequence>
<dbReference type="EMBL" id="BARU01043060">
    <property type="protein sequence ID" value="GAH77609.1"/>
    <property type="molecule type" value="Genomic_DNA"/>
</dbReference>